<dbReference type="Pfam" id="PF02666">
    <property type="entry name" value="PS_Dcarbxylase"/>
    <property type="match status" value="1"/>
</dbReference>
<evidence type="ECO:0000256" key="10">
    <source>
        <dbReference type="ARBA" id="ARBA00023264"/>
    </source>
</evidence>
<evidence type="ECO:0000256" key="9">
    <source>
        <dbReference type="ARBA" id="ARBA00023239"/>
    </source>
</evidence>
<dbReference type="PANTHER" id="PTHR10067:SF6">
    <property type="entry name" value="PHOSPHATIDYLSERINE DECARBOXYLASE PROENZYME, MITOCHONDRIAL"/>
    <property type="match status" value="1"/>
</dbReference>
<comment type="cofactor">
    <cofactor evidence="1">
        <name>pyruvate</name>
        <dbReference type="ChEBI" id="CHEBI:15361"/>
    </cofactor>
</comment>
<dbReference type="InterPro" id="IPR003817">
    <property type="entry name" value="PS_Dcarbxylase"/>
</dbReference>
<keyword evidence="5" id="KW-0210">Decarboxylase</keyword>
<keyword evidence="9 13" id="KW-0456">Lyase</keyword>
<evidence type="ECO:0000256" key="6">
    <source>
        <dbReference type="ARBA" id="ARBA00023098"/>
    </source>
</evidence>
<keyword evidence="11" id="KW-0670">Pyruvate</keyword>
<evidence type="ECO:0000313" key="13">
    <source>
        <dbReference type="EMBL" id="MBZ5713181.1"/>
    </source>
</evidence>
<proteinExistence type="predicted"/>
<organism evidence="13 14">
    <name type="scientific">Nannocystis pusilla</name>
    <dbReference type="NCBI Taxonomy" id="889268"/>
    <lineage>
        <taxon>Bacteria</taxon>
        <taxon>Pseudomonadati</taxon>
        <taxon>Myxococcota</taxon>
        <taxon>Polyangia</taxon>
        <taxon>Nannocystales</taxon>
        <taxon>Nannocystaceae</taxon>
        <taxon>Nannocystis</taxon>
    </lineage>
</organism>
<evidence type="ECO:0000256" key="3">
    <source>
        <dbReference type="ARBA" id="ARBA00012243"/>
    </source>
</evidence>
<dbReference type="RefSeq" id="WP_224194924.1">
    <property type="nucleotide sequence ID" value="NZ_JAIRAU010000039.1"/>
</dbReference>
<evidence type="ECO:0000256" key="1">
    <source>
        <dbReference type="ARBA" id="ARBA00001928"/>
    </source>
</evidence>
<keyword evidence="10" id="KW-1208">Phospholipid metabolism</keyword>
<dbReference type="Proteomes" id="UP001139031">
    <property type="component" value="Unassembled WGS sequence"/>
</dbReference>
<dbReference type="EC" id="4.1.1.65" evidence="3"/>
<evidence type="ECO:0000256" key="2">
    <source>
        <dbReference type="ARBA" id="ARBA00005189"/>
    </source>
</evidence>
<evidence type="ECO:0000313" key="14">
    <source>
        <dbReference type="Proteomes" id="UP001139031"/>
    </source>
</evidence>
<evidence type="ECO:0000256" key="7">
    <source>
        <dbReference type="ARBA" id="ARBA00023145"/>
    </source>
</evidence>
<gene>
    <name evidence="13" type="primary">asd</name>
    <name evidence="13" type="ORF">K7C98_28435</name>
</gene>
<sequence length="293" mass="31721">MSDREIPWRARLAAAVLDVSPDWGASAASKALGAAARARLPRPLSRAFVSAYVRYFGVDLEDVDPRAMEDGYDSFNAFFTRRLRPGARPVDSRGDVLSAPCDGLLRGMAAIERDTAVVAKGHAYTLGELLADDALADSFLGGLATTIYLHPRDYHRVHTPCDGTALRVVAVPGRLLPVTAAALERAPRLFALNERLIHVLDTPFGTIAVVMIAAFGVGHMSCAYRHIETHPREIQRIDCEPPARLRKGDELGVFHLGSTVVVLTQAGVRPLAPTDEPTAVRMGQPLLQRGDFA</sequence>
<comment type="caution">
    <text evidence="13">The sequence shown here is derived from an EMBL/GenBank/DDBJ whole genome shotgun (WGS) entry which is preliminary data.</text>
</comment>
<keyword evidence="4" id="KW-0444">Lipid biosynthesis</keyword>
<dbReference type="EMBL" id="JAIRAU010000039">
    <property type="protein sequence ID" value="MBZ5713181.1"/>
    <property type="molecule type" value="Genomic_DNA"/>
</dbReference>
<dbReference type="PANTHER" id="PTHR10067">
    <property type="entry name" value="PHOSPHATIDYLSERINE DECARBOXYLASE"/>
    <property type="match status" value="1"/>
</dbReference>
<keyword evidence="14" id="KW-1185">Reference proteome</keyword>
<accession>A0ABS7TYB1</accession>
<keyword evidence="6" id="KW-0443">Lipid metabolism</keyword>
<dbReference type="GO" id="GO:0004609">
    <property type="term" value="F:phosphatidylserine decarboxylase activity"/>
    <property type="evidence" value="ECO:0007669"/>
    <property type="project" value="UniProtKB-EC"/>
</dbReference>
<comment type="pathway">
    <text evidence="12">Phospholipid metabolism; phosphatidylethanolamine biosynthesis.</text>
</comment>
<evidence type="ECO:0000256" key="8">
    <source>
        <dbReference type="ARBA" id="ARBA00023209"/>
    </source>
</evidence>
<evidence type="ECO:0000256" key="5">
    <source>
        <dbReference type="ARBA" id="ARBA00022793"/>
    </source>
</evidence>
<evidence type="ECO:0000256" key="12">
    <source>
        <dbReference type="ARBA" id="ARBA00024326"/>
    </source>
</evidence>
<keyword evidence="8" id="KW-0594">Phospholipid biosynthesis</keyword>
<protein>
    <recommendedName>
        <fullName evidence="3">phosphatidylserine decarboxylase</fullName>
        <ecNumber evidence="3">4.1.1.65</ecNumber>
    </recommendedName>
</protein>
<evidence type="ECO:0000256" key="11">
    <source>
        <dbReference type="ARBA" id="ARBA00023317"/>
    </source>
</evidence>
<dbReference type="InterPro" id="IPR033177">
    <property type="entry name" value="PSD-B"/>
</dbReference>
<name>A0ABS7TYB1_9BACT</name>
<keyword evidence="7" id="KW-0865">Zymogen</keyword>
<dbReference type="NCBIfam" id="TIGR00163">
    <property type="entry name" value="PS_decarb"/>
    <property type="match status" value="1"/>
</dbReference>
<reference evidence="13" key="1">
    <citation type="submission" date="2021-08" db="EMBL/GenBank/DDBJ databases">
        <authorList>
            <person name="Stevens D.C."/>
        </authorList>
    </citation>
    <scope>NUCLEOTIDE SEQUENCE</scope>
    <source>
        <strain evidence="13">DSM 53165</strain>
    </source>
</reference>
<comment type="pathway">
    <text evidence="2">Lipid metabolism.</text>
</comment>
<evidence type="ECO:0000256" key="4">
    <source>
        <dbReference type="ARBA" id="ARBA00022516"/>
    </source>
</evidence>